<dbReference type="EMBL" id="BAKI01000014">
    <property type="protein sequence ID" value="GAF36590.1"/>
    <property type="molecule type" value="Genomic_DNA"/>
</dbReference>
<sequence>MPLVPGVAITNSFREIVDRNTISGVIRAVDAIIIAGSIGAGVVIGTSLCRLIFEWIGG</sequence>
<protein>
    <recommendedName>
        <fullName evidence="3">Threonine/serine exporter-like N-terminal domain-containing protein</fullName>
    </recommendedName>
</protein>
<keyword evidence="2" id="KW-0812">Transmembrane</keyword>
<dbReference type="Pfam" id="PF06738">
    <property type="entry name" value="ThrE"/>
    <property type="match status" value="1"/>
</dbReference>
<comment type="similarity">
    <text evidence="1">Belongs to the ThrE exporter (TC 2.A.79) family.</text>
</comment>
<evidence type="ECO:0000313" key="5">
    <source>
        <dbReference type="Proteomes" id="UP000019488"/>
    </source>
</evidence>
<keyword evidence="2" id="KW-1133">Transmembrane helix</keyword>
<dbReference type="Proteomes" id="UP000019488">
    <property type="component" value="Unassembled WGS sequence"/>
</dbReference>
<feature type="transmembrane region" description="Helical" evidence="2">
    <location>
        <begin position="31"/>
        <end position="53"/>
    </location>
</feature>
<dbReference type="GO" id="GO:0022857">
    <property type="term" value="F:transmembrane transporter activity"/>
    <property type="evidence" value="ECO:0007669"/>
    <property type="project" value="InterPro"/>
</dbReference>
<dbReference type="InterPro" id="IPR010619">
    <property type="entry name" value="ThrE-like_N"/>
</dbReference>
<comment type="caution">
    <text evidence="4">The sequence shown here is derived from an EMBL/GenBank/DDBJ whole genome shotgun (WGS) entry which is preliminary data.</text>
</comment>
<feature type="domain" description="Threonine/serine exporter-like N-terminal" evidence="3">
    <location>
        <begin position="1"/>
        <end position="48"/>
    </location>
</feature>
<accession>X0QDA1</accession>
<evidence type="ECO:0000256" key="2">
    <source>
        <dbReference type="SAM" id="Phobius"/>
    </source>
</evidence>
<evidence type="ECO:0000313" key="4">
    <source>
        <dbReference type="EMBL" id="GAF36590.1"/>
    </source>
</evidence>
<gene>
    <name evidence="4" type="ORF">JCM14108_1563</name>
</gene>
<evidence type="ECO:0000259" key="3">
    <source>
        <dbReference type="Pfam" id="PF06738"/>
    </source>
</evidence>
<proteinExistence type="inferred from homology"/>
<name>X0QDA1_9LACO</name>
<dbReference type="AlphaFoldDB" id="X0QDA1"/>
<reference evidence="4" key="1">
    <citation type="journal article" date="2014" name="Genome Announc.">
        <title>Draft Genome Sequences of Two Lactobacillus Strains, L. farraginis JCM 14108T and L. composti JCM 14202T, Isolated from Compost of Distilled Shochu Residue.</title>
        <authorList>
            <person name="Yuki M."/>
            <person name="Oshima K."/>
            <person name="Suda W."/>
            <person name="Kitahara M."/>
            <person name="Kitamura K."/>
            <person name="Iida T."/>
            <person name="Hattori M."/>
            <person name="Ohkuma M."/>
        </authorList>
    </citation>
    <scope>NUCLEOTIDE SEQUENCE [LARGE SCALE GENOMIC DNA]</scope>
    <source>
        <strain evidence="4">JCM 14108</strain>
    </source>
</reference>
<organism evidence="4 5">
    <name type="scientific">Lentilactobacillus farraginis DSM 18382 = JCM 14108</name>
    <dbReference type="NCBI Taxonomy" id="1423743"/>
    <lineage>
        <taxon>Bacteria</taxon>
        <taxon>Bacillati</taxon>
        <taxon>Bacillota</taxon>
        <taxon>Bacilli</taxon>
        <taxon>Lactobacillales</taxon>
        <taxon>Lactobacillaceae</taxon>
        <taxon>Lentilactobacillus</taxon>
    </lineage>
</organism>
<keyword evidence="2" id="KW-0472">Membrane</keyword>
<evidence type="ECO:0000256" key="1">
    <source>
        <dbReference type="ARBA" id="ARBA00034125"/>
    </source>
</evidence>